<dbReference type="SMART" id="SM00460">
    <property type="entry name" value="TGc"/>
    <property type="match status" value="1"/>
</dbReference>
<dbReference type="Proteomes" id="UP000245073">
    <property type="component" value="Unassembled WGS sequence"/>
</dbReference>
<dbReference type="Pfam" id="PF01841">
    <property type="entry name" value="Transglut_core"/>
    <property type="match status" value="1"/>
</dbReference>
<name>A0A2T9K9U8_9CAUL</name>
<dbReference type="OrthoDB" id="9804023at2"/>
<dbReference type="EMBL" id="QDKQ01000024">
    <property type="protein sequence ID" value="PVM92752.1"/>
    <property type="molecule type" value="Genomic_DNA"/>
</dbReference>
<keyword evidence="3" id="KW-1185">Reference proteome</keyword>
<protein>
    <submittedName>
        <fullName evidence="2">Transglutaminase</fullName>
    </submittedName>
</protein>
<dbReference type="PANTHER" id="PTHR33490">
    <property type="entry name" value="BLR5614 PROTEIN-RELATED"/>
    <property type="match status" value="1"/>
</dbReference>
<dbReference type="Gene3D" id="3.10.620.30">
    <property type="match status" value="1"/>
</dbReference>
<dbReference type="RefSeq" id="WP_109099860.1">
    <property type="nucleotide sequence ID" value="NZ_QDKQ01000024.1"/>
</dbReference>
<dbReference type="InterPro" id="IPR002931">
    <property type="entry name" value="Transglutaminase-like"/>
</dbReference>
<dbReference type="SUPFAM" id="SSF54001">
    <property type="entry name" value="Cysteine proteinases"/>
    <property type="match status" value="1"/>
</dbReference>
<dbReference type="InterPro" id="IPR038765">
    <property type="entry name" value="Papain-like_cys_pep_sf"/>
</dbReference>
<dbReference type="Pfam" id="PF08379">
    <property type="entry name" value="Bact_transglu_N"/>
    <property type="match status" value="1"/>
</dbReference>
<evidence type="ECO:0000259" key="1">
    <source>
        <dbReference type="SMART" id="SM00460"/>
    </source>
</evidence>
<evidence type="ECO:0000313" key="3">
    <source>
        <dbReference type="Proteomes" id="UP000245073"/>
    </source>
</evidence>
<evidence type="ECO:0000313" key="2">
    <source>
        <dbReference type="EMBL" id="PVM92752.1"/>
    </source>
</evidence>
<sequence>MSILSIRHLTRYRYRKPVGFGEHRMMFRPLESYDQRLISADLVIGPEPCLIRNVHDVFGNCVAIARFAERASELSFESRVTLDHRPLPAFAGVDGEIEAYGGTMPFAYSPEDMPDLLRSMERQYPDPDGALERWARSFLRHDGRTSLQTLLAEITQAIYSEFRYATRLQGAAQSPAETLAWRTGTCRDFAVLMMEAVRTLGLAAQFVSGYLYCPPRPADLPVKLGGGHTHAWVRVYLPVCGWVEFDPTNGIVGNTDLIRVAIARDPRQALPLSGGWSGEAGDYLGMDVEVEVLSEHDRVGTRAALHGSQPPGQADVALAS</sequence>
<dbReference type="AlphaFoldDB" id="A0A2T9K9U8"/>
<comment type="caution">
    <text evidence="2">The sequence shown here is derived from an EMBL/GenBank/DDBJ whole genome shotgun (WGS) entry which is preliminary data.</text>
</comment>
<gene>
    <name evidence="2" type="ORF">DDF67_05145</name>
</gene>
<dbReference type="PANTHER" id="PTHR33490:SF1">
    <property type="entry name" value="SLL1233 PROTEIN"/>
    <property type="match status" value="1"/>
</dbReference>
<proteinExistence type="predicted"/>
<reference evidence="2 3" key="1">
    <citation type="submission" date="2018-04" db="EMBL/GenBank/DDBJ databases">
        <title>The genome sequence of Caulobacter sp. 744.</title>
        <authorList>
            <person name="Gao J."/>
            <person name="Sun J."/>
        </authorList>
    </citation>
    <scope>NUCLEOTIDE SEQUENCE [LARGE SCALE GENOMIC DNA]</scope>
    <source>
        <strain evidence="2 3">774</strain>
    </source>
</reference>
<accession>A0A2T9K9U8</accession>
<dbReference type="InterPro" id="IPR013589">
    <property type="entry name" value="Bac_transglu_N"/>
</dbReference>
<organism evidence="2 3">
    <name type="scientific">Caulobacter endophyticus</name>
    <dbReference type="NCBI Taxonomy" id="2172652"/>
    <lineage>
        <taxon>Bacteria</taxon>
        <taxon>Pseudomonadati</taxon>
        <taxon>Pseudomonadota</taxon>
        <taxon>Alphaproteobacteria</taxon>
        <taxon>Caulobacterales</taxon>
        <taxon>Caulobacteraceae</taxon>
        <taxon>Caulobacter</taxon>
    </lineage>
</organism>
<feature type="domain" description="Transglutaminase-like" evidence="1">
    <location>
        <begin position="178"/>
        <end position="249"/>
    </location>
</feature>